<keyword evidence="3" id="KW-1185">Reference proteome</keyword>
<protein>
    <submittedName>
        <fullName evidence="2">Uncharacterized protein</fullName>
    </submittedName>
</protein>
<dbReference type="EMBL" id="CAJOXS020000001">
    <property type="protein sequence ID" value="CAH6014093.1"/>
    <property type="molecule type" value="Genomic_DNA"/>
</dbReference>
<sequence length="47" mass="5237">MAEGVLKQMKVSQQIVETDAMADNGQRGYQREKSQPFTNGRMTASFA</sequence>
<proteinExistence type="predicted"/>
<dbReference type="Proteomes" id="UP000789617">
    <property type="component" value="Unassembled WGS sequence"/>
</dbReference>
<feature type="compositionally biased region" description="Polar residues" evidence="1">
    <location>
        <begin position="35"/>
        <end position="47"/>
    </location>
</feature>
<dbReference type="AlphaFoldDB" id="A0A9P0Y6M8"/>
<reference evidence="2" key="1">
    <citation type="submission" date="2022-05" db="EMBL/GenBank/DDBJ databases">
        <authorList>
            <person name="Alioto T."/>
            <person name="Alioto T."/>
            <person name="Gomez Garrido J."/>
        </authorList>
    </citation>
    <scope>NUCLEOTIDE SEQUENCE</scope>
    <source>
        <strain evidence="2">0</strain>
    </source>
</reference>
<organism evidence="2 3">
    <name type="scientific">Klebsiella variicola</name>
    <dbReference type="NCBI Taxonomy" id="244366"/>
    <lineage>
        <taxon>Bacteria</taxon>
        <taxon>Pseudomonadati</taxon>
        <taxon>Pseudomonadota</taxon>
        <taxon>Gammaproteobacteria</taxon>
        <taxon>Enterobacterales</taxon>
        <taxon>Enterobacteriaceae</taxon>
        <taxon>Klebsiella/Raoultella group</taxon>
        <taxon>Klebsiella</taxon>
        <taxon>Klebsiella pneumoniae complex</taxon>
    </lineage>
</organism>
<accession>A0A9P0Y6M8</accession>
<evidence type="ECO:0000256" key="1">
    <source>
        <dbReference type="SAM" id="MobiDB-lite"/>
    </source>
</evidence>
<dbReference type="RefSeq" id="WP_224230513.1">
    <property type="nucleotide sequence ID" value="NZ_BILH01000001.1"/>
</dbReference>
<name>A0A9P0Y6M8_KLEVA</name>
<gene>
    <name evidence="2" type="ORF">AN2335V1_1374</name>
</gene>
<feature type="region of interest" description="Disordered" evidence="1">
    <location>
        <begin position="19"/>
        <end position="47"/>
    </location>
</feature>
<evidence type="ECO:0000313" key="2">
    <source>
        <dbReference type="EMBL" id="CAH6014093.1"/>
    </source>
</evidence>
<evidence type="ECO:0000313" key="3">
    <source>
        <dbReference type="Proteomes" id="UP000789617"/>
    </source>
</evidence>
<comment type="caution">
    <text evidence="2">The sequence shown here is derived from an EMBL/GenBank/DDBJ whole genome shotgun (WGS) entry which is preliminary data.</text>
</comment>